<comment type="caution">
    <text evidence="3">The sequence shown here is derived from an EMBL/GenBank/DDBJ whole genome shotgun (WGS) entry which is preliminary data.</text>
</comment>
<feature type="domain" description="GGDEF" evidence="2">
    <location>
        <begin position="329"/>
        <end position="462"/>
    </location>
</feature>
<dbReference type="PANTHER" id="PTHR44757">
    <property type="entry name" value="DIGUANYLATE CYCLASE DGCP"/>
    <property type="match status" value="1"/>
</dbReference>
<dbReference type="InterPro" id="IPR000014">
    <property type="entry name" value="PAS"/>
</dbReference>
<dbReference type="SMART" id="SM00086">
    <property type="entry name" value="PAC"/>
    <property type="match status" value="1"/>
</dbReference>
<organism evidence="3 4">
    <name type="scientific">Ancylobacter moscoviensis</name>
    <dbReference type="NCBI Taxonomy" id="2597768"/>
    <lineage>
        <taxon>Bacteria</taxon>
        <taxon>Pseudomonadati</taxon>
        <taxon>Pseudomonadota</taxon>
        <taxon>Alphaproteobacteria</taxon>
        <taxon>Hyphomicrobiales</taxon>
        <taxon>Xanthobacteraceae</taxon>
        <taxon>Ancylobacter</taxon>
    </lineage>
</organism>
<dbReference type="EMBL" id="VMBP01000004">
    <property type="protein sequence ID" value="TSJ61389.1"/>
    <property type="molecule type" value="Genomic_DNA"/>
</dbReference>
<proteinExistence type="predicted"/>
<dbReference type="NCBIfam" id="TIGR00254">
    <property type="entry name" value="GGDEF"/>
    <property type="match status" value="1"/>
</dbReference>
<name>A0ABY3DP86_9HYPH</name>
<dbReference type="PANTHER" id="PTHR44757:SF2">
    <property type="entry name" value="BIOFILM ARCHITECTURE MAINTENANCE PROTEIN MBAA"/>
    <property type="match status" value="1"/>
</dbReference>
<dbReference type="SUPFAM" id="SSF55785">
    <property type="entry name" value="PYP-like sensor domain (PAS domain)"/>
    <property type="match status" value="1"/>
</dbReference>
<dbReference type="InterPro" id="IPR001610">
    <property type="entry name" value="PAC"/>
</dbReference>
<dbReference type="Gene3D" id="3.30.450.20">
    <property type="entry name" value="PAS domain"/>
    <property type="match status" value="1"/>
</dbReference>
<evidence type="ECO:0000313" key="4">
    <source>
        <dbReference type="Proteomes" id="UP000315321"/>
    </source>
</evidence>
<protein>
    <submittedName>
        <fullName evidence="3">Diguanylate cyclase</fullName>
    </submittedName>
</protein>
<dbReference type="SMART" id="SM00091">
    <property type="entry name" value="PAS"/>
    <property type="match status" value="1"/>
</dbReference>
<dbReference type="Pfam" id="PF08447">
    <property type="entry name" value="PAS_3"/>
    <property type="match status" value="1"/>
</dbReference>
<evidence type="ECO:0000259" key="2">
    <source>
        <dbReference type="PROSITE" id="PS50887"/>
    </source>
</evidence>
<gene>
    <name evidence="3" type="ORF">FO470_12910</name>
</gene>
<dbReference type="InterPro" id="IPR052155">
    <property type="entry name" value="Biofilm_reg_signaling"/>
</dbReference>
<keyword evidence="4" id="KW-1185">Reference proteome</keyword>
<dbReference type="PROSITE" id="PS50112">
    <property type="entry name" value="PAS"/>
    <property type="match status" value="1"/>
</dbReference>
<sequence>MSPSGWSMRTGITVGQGPLLTQDATGETSDVAGYDALCRVARALLGVHAASVVLARNAGHWIDADPRAVPRDWIFPKTIEEFGGLGEDLKAITDFSSDTADTESAWTRRMPGLRFFASIPLGSSAEGRLCLFDTRPRTIEDTGDDHLRDLGRIAHEILRLHRELQAAKQQEADFRLLAESSTDTIVRGDLEGVRLYVSPSVNTLLGYEPEELIGRQAADIVHPDDAPRFREMMQRIREGNFDVGESEIRQRHKNGSWVWMEASIRLTYDRTTGEPNGYVASVRGMDRRKKLEARLTRQATHDVLTGLANRALLEEHLNEAVARNRSTGQRFALFYLDVDHFKRVNDTLGHQAGDAVLREVAIRLRGGMRPQDIVARVGGDEFAALLEVSTNPREVDRVAERLIRALGVPVEYGGHSISLGISIGIARVPECGLAPAALQAAADGALYEAKQAGRGCYRYAACRPNENGSAQG</sequence>
<accession>A0ABY3DP86</accession>
<feature type="domain" description="PAS" evidence="1">
    <location>
        <begin position="170"/>
        <end position="240"/>
    </location>
</feature>
<dbReference type="NCBIfam" id="TIGR00229">
    <property type="entry name" value="sensory_box"/>
    <property type="match status" value="1"/>
</dbReference>
<reference evidence="3 4" key="1">
    <citation type="submission" date="2019-07" db="EMBL/GenBank/DDBJ databases">
        <authorList>
            <person name="Grouzdev D.S."/>
        </authorList>
    </citation>
    <scope>NUCLEOTIDE SEQUENCE [LARGE SCALE GENOMIC DNA]</scope>
    <source>
        <strain evidence="3 4">3C</strain>
    </source>
</reference>
<dbReference type="InterPro" id="IPR043128">
    <property type="entry name" value="Rev_trsase/Diguanyl_cyclase"/>
</dbReference>
<dbReference type="InterPro" id="IPR000160">
    <property type="entry name" value="GGDEF_dom"/>
</dbReference>
<dbReference type="Gene3D" id="3.30.70.270">
    <property type="match status" value="1"/>
</dbReference>
<evidence type="ECO:0000259" key="1">
    <source>
        <dbReference type="PROSITE" id="PS50112"/>
    </source>
</evidence>
<dbReference type="Pfam" id="PF00990">
    <property type="entry name" value="GGDEF"/>
    <property type="match status" value="1"/>
</dbReference>
<dbReference type="InterPro" id="IPR029787">
    <property type="entry name" value="Nucleotide_cyclase"/>
</dbReference>
<dbReference type="SUPFAM" id="SSF55073">
    <property type="entry name" value="Nucleotide cyclase"/>
    <property type="match status" value="1"/>
</dbReference>
<dbReference type="CDD" id="cd00130">
    <property type="entry name" value="PAS"/>
    <property type="match status" value="1"/>
</dbReference>
<dbReference type="Proteomes" id="UP000315321">
    <property type="component" value="Unassembled WGS sequence"/>
</dbReference>
<dbReference type="InterPro" id="IPR013655">
    <property type="entry name" value="PAS_fold_3"/>
</dbReference>
<dbReference type="SMART" id="SM00267">
    <property type="entry name" value="GGDEF"/>
    <property type="match status" value="1"/>
</dbReference>
<dbReference type="PROSITE" id="PS50887">
    <property type="entry name" value="GGDEF"/>
    <property type="match status" value="1"/>
</dbReference>
<dbReference type="CDD" id="cd01949">
    <property type="entry name" value="GGDEF"/>
    <property type="match status" value="1"/>
</dbReference>
<evidence type="ECO:0000313" key="3">
    <source>
        <dbReference type="EMBL" id="TSJ61389.1"/>
    </source>
</evidence>
<dbReference type="InterPro" id="IPR035965">
    <property type="entry name" value="PAS-like_dom_sf"/>
</dbReference>